<keyword evidence="5 8" id="KW-0812">Transmembrane</keyword>
<dbReference type="InterPro" id="IPR000522">
    <property type="entry name" value="ABC_transptr_permease_BtuC"/>
</dbReference>
<accession>A0A1F2PIU2</accession>
<dbReference type="InterPro" id="IPR037294">
    <property type="entry name" value="ABC_BtuC-like"/>
</dbReference>
<dbReference type="EMBL" id="LKEU01000027">
    <property type="protein sequence ID" value="OFV70975.1"/>
    <property type="molecule type" value="Genomic_DNA"/>
</dbReference>
<dbReference type="Pfam" id="PF01032">
    <property type="entry name" value="FecCD"/>
    <property type="match status" value="1"/>
</dbReference>
<dbReference type="Proteomes" id="UP000176244">
    <property type="component" value="Unassembled WGS sequence"/>
</dbReference>
<dbReference type="GO" id="GO:0033214">
    <property type="term" value="P:siderophore-iron import into cell"/>
    <property type="evidence" value="ECO:0007669"/>
    <property type="project" value="TreeGrafter"/>
</dbReference>
<dbReference type="AlphaFoldDB" id="A0A1F2PIU2"/>
<evidence type="ECO:0000256" key="3">
    <source>
        <dbReference type="ARBA" id="ARBA00022448"/>
    </source>
</evidence>
<dbReference type="GO" id="GO:0022857">
    <property type="term" value="F:transmembrane transporter activity"/>
    <property type="evidence" value="ECO:0007669"/>
    <property type="project" value="InterPro"/>
</dbReference>
<keyword evidence="3" id="KW-0813">Transport</keyword>
<evidence type="ECO:0000313" key="9">
    <source>
        <dbReference type="EMBL" id="OFV70975.1"/>
    </source>
</evidence>
<keyword evidence="6 8" id="KW-1133">Transmembrane helix</keyword>
<dbReference type="PANTHER" id="PTHR30472">
    <property type="entry name" value="FERRIC ENTEROBACTIN TRANSPORT SYSTEM PERMEASE PROTEIN"/>
    <property type="match status" value="1"/>
</dbReference>
<comment type="caution">
    <text evidence="9">The sequence shown here is derived from an EMBL/GenBank/DDBJ whole genome shotgun (WGS) entry which is preliminary data.</text>
</comment>
<reference evidence="9 10" key="1">
    <citation type="submission" date="2015-09" db="EMBL/GenBank/DDBJ databases">
        <title>Genome sequence of Acetobacterium wieringae DSM 1911.</title>
        <authorList>
            <person name="Poehlein A."/>
            <person name="Bengelsdorf F.R."/>
            <person name="Schiel-Bengelsdorf B."/>
            <person name="Duerre P."/>
            <person name="Daniel R."/>
        </authorList>
    </citation>
    <scope>NUCLEOTIDE SEQUENCE [LARGE SCALE GENOMIC DNA]</scope>
    <source>
        <strain evidence="9 10">DSM 1911</strain>
    </source>
</reference>
<keyword evidence="4" id="KW-1003">Cell membrane</keyword>
<dbReference type="PANTHER" id="PTHR30472:SF70">
    <property type="entry name" value="MOLYBDATE IMPORT SYSTEM PERMEASE PROTEIN MOLB"/>
    <property type="match status" value="1"/>
</dbReference>
<sequence>MKQFNRNTLIILSLGIILILTIVVSFRIGRYPIYTNELLGILFSKLIPIEPFWTEKIETVLFNVRLPRIALACLVGCCLSAAGAAYQGVFQNPMAAPDIQGPLLVPLLVLLWRSSITAAAL</sequence>
<evidence type="ECO:0000256" key="8">
    <source>
        <dbReference type="SAM" id="Phobius"/>
    </source>
</evidence>
<evidence type="ECO:0000256" key="4">
    <source>
        <dbReference type="ARBA" id="ARBA00022475"/>
    </source>
</evidence>
<evidence type="ECO:0000256" key="6">
    <source>
        <dbReference type="ARBA" id="ARBA00022989"/>
    </source>
</evidence>
<evidence type="ECO:0000256" key="5">
    <source>
        <dbReference type="ARBA" id="ARBA00022692"/>
    </source>
</evidence>
<protein>
    <submittedName>
        <fullName evidence="9">Putative ABC transporter permease protein</fullName>
    </submittedName>
</protein>
<dbReference type="STRING" id="52694.ACWI_15610"/>
<dbReference type="GO" id="GO:0005886">
    <property type="term" value="C:plasma membrane"/>
    <property type="evidence" value="ECO:0007669"/>
    <property type="project" value="UniProtKB-SubCell"/>
</dbReference>
<proteinExistence type="inferred from homology"/>
<keyword evidence="7 8" id="KW-0472">Membrane</keyword>
<name>A0A1F2PIU2_9FIRM</name>
<evidence type="ECO:0000313" key="10">
    <source>
        <dbReference type="Proteomes" id="UP000176244"/>
    </source>
</evidence>
<gene>
    <name evidence="9" type="ORF">ACWI_15610</name>
</gene>
<dbReference type="Gene3D" id="1.10.3470.10">
    <property type="entry name" value="ABC transporter involved in vitamin B12 uptake, BtuC"/>
    <property type="match status" value="1"/>
</dbReference>
<comment type="subcellular location">
    <subcellularLocation>
        <location evidence="1">Cell membrane</location>
        <topology evidence="1">Multi-pass membrane protein</topology>
    </subcellularLocation>
</comment>
<feature type="transmembrane region" description="Helical" evidence="8">
    <location>
        <begin position="69"/>
        <end position="89"/>
    </location>
</feature>
<dbReference type="SUPFAM" id="SSF81345">
    <property type="entry name" value="ABC transporter involved in vitamin B12 uptake, BtuC"/>
    <property type="match status" value="1"/>
</dbReference>
<feature type="transmembrane region" description="Helical" evidence="8">
    <location>
        <begin position="9"/>
        <end position="29"/>
    </location>
</feature>
<organism evidence="9 10">
    <name type="scientific">Acetobacterium wieringae</name>
    <dbReference type="NCBI Taxonomy" id="52694"/>
    <lineage>
        <taxon>Bacteria</taxon>
        <taxon>Bacillati</taxon>
        <taxon>Bacillota</taxon>
        <taxon>Clostridia</taxon>
        <taxon>Eubacteriales</taxon>
        <taxon>Eubacteriaceae</taxon>
        <taxon>Acetobacterium</taxon>
    </lineage>
</organism>
<evidence type="ECO:0000256" key="2">
    <source>
        <dbReference type="ARBA" id="ARBA00007935"/>
    </source>
</evidence>
<evidence type="ECO:0000256" key="1">
    <source>
        <dbReference type="ARBA" id="ARBA00004651"/>
    </source>
</evidence>
<comment type="similarity">
    <text evidence="2">Belongs to the binding-protein-dependent transport system permease family. FecCD subfamily.</text>
</comment>
<evidence type="ECO:0000256" key="7">
    <source>
        <dbReference type="ARBA" id="ARBA00023136"/>
    </source>
</evidence>